<keyword evidence="2" id="KW-1185">Reference proteome</keyword>
<reference evidence="1 2" key="1">
    <citation type="submission" date="2015-07" db="EMBL/GenBank/DDBJ databases">
        <title>ATOL: Assembling a taxonomically balanced genome-scale reconstruction of the evolutionary history of the Enterobacteriaceae.</title>
        <authorList>
            <person name="Plunkett G.III."/>
            <person name="Neeno-Eckwall E.C."/>
            <person name="Glasner J.D."/>
            <person name="Perna N.T."/>
        </authorList>
    </citation>
    <scope>NUCLEOTIDE SEQUENCE [LARGE SCALE GENOMIC DNA]</scope>
    <source>
        <strain evidence="1 2">ATCC 35017</strain>
    </source>
</reference>
<sequence>MTFYDEVGMYDREKPVFVRDYFRTKQGKLEFVSNHYRSFPNR</sequence>
<comment type="caution">
    <text evidence="1">The sequence shown here is derived from an EMBL/GenBank/DDBJ whole genome shotgun (WGS) entry which is preliminary data.</text>
</comment>
<dbReference type="Proteomes" id="UP000053226">
    <property type="component" value="Unassembled WGS sequence"/>
</dbReference>
<dbReference type="EMBL" id="LGAA01000026">
    <property type="protein sequence ID" value="KPD01939.1"/>
    <property type="molecule type" value="Genomic_DNA"/>
</dbReference>
<name>A0A0N1KI33_9GAMM</name>
<gene>
    <name evidence="1" type="ORF">M992_2482</name>
</gene>
<protein>
    <submittedName>
        <fullName evidence="1">Uncharacterized protein</fullName>
    </submittedName>
</protein>
<dbReference type="AlphaFoldDB" id="A0A0N1KI33"/>
<evidence type="ECO:0000313" key="1">
    <source>
        <dbReference type="EMBL" id="KPD01939.1"/>
    </source>
</evidence>
<proteinExistence type="predicted"/>
<evidence type="ECO:0000313" key="2">
    <source>
        <dbReference type="Proteomes" id="UP000053226"/>
    </source>
</evidence>
<organism evidence="1 2">
    <name type="scientific">Moellerella wisconsensis ATCC 35017</name>
    <dbReference type="NCBI Taxonomy" id="1354267"/>
    <lineage>
        <taxon>Bacteria</taxon>
        <taxon>Pseudomonadati</taxon>
        <taxon>Pseudomonadota</taxon>
        <taxon>Gammaproteobacteria</taxon>
        <taxon>Enterobacterales</taxon>
        <taxon>Morganellaceae</taxon>
        <taxon>Moellerella</taxon>
    </lineage>
</organism>
<accession>A0A0N1KI33</accession>